<accession>A0A6C0LC02</accession>
<proteinExistence type="predicted"/>
<evidence type="ECO:0000256" key="1">
    <source>
        <dbReference type="SAM" id="Phobius"/>
    </source>
</evidence>
<evidence type="ECO:0000313" key="2">
    <source>
        <dbReference type="EMBL" id="QHU28113.1"/>
    </source>
</evidence>
<reference evidence="2" key="1">
    <citation type="journal article" date="2020" name="Nature">
        <title>Giant virus diversity and host interactions through global metagenomics.</title>
        <authorList>
            <person name="Schulz F."/>
            <person name="Roux S."/>
            <person name="Paez-Espino D."/>
            <person name="Jungbluth S."/>
            <person name="Walsh D.A."/>
            <person name="Denef V.J."/>
            <person name="McMahon K.D."/>
            <person name="Konstantinidis K.T."/>
            <person name="Eloe-Fadrosh E.A."/>
            <person name="Kyrpides N.C."/>
            <person name="Woyke T."/>
        </authorList>
    </citation>
    <scope>NUCLEOTIDE SEQUENCE</scope>
    <source>
        <strain evidence="2">GVMAG-M-3300027770-17</strain>
    </source>
</reference>
<feature type="transmembrane region" description="Helical" evidence="1">
    <location>
        <begin position="13"/>
        <end position="29"/>
    </location>
</feature>
<sequence>MIEKVLNNPKGEFFFSFLIGIGLAIMMFHKPIKSQKVLALEPIEFENKIVKANSKCFKYRVEDSTC</sequence>
<keyword evidence="1" id="KW-1133">Transmembrane helix</keyword>
<organism evidence="2">
    <name type="scientific">viral metagenome</name>
    <dbReference type="NCBI Taxonomy" id="1070528"/>
    <lineage>
        <taxon>unclassified sequences</taxon>
        <taxon>metagenomes</taxon>
        <taxon>organismal metagenomes</taxon>
    </lineage>
</organism>
<protein>
    <submittedName>
        <fullName evidence="2">Uncharacterized protein</fullName>
    </submittedName>
</protein>
<name>A0A6C0LC02_9ZZZZ</name>
<keyword evidence="1" id="KW-0812">Transmembrane</keyword>
<dbReference type="AlphaFoldDB" id="A0A6C0LC02"/>
<keyword evidence="1" id="KW-0472">Membrane</keyword>
<dbReference type="EMBL" id="MN740469">
    <property type="protein sequence ID" value="QHU28113.1"/>
    <property type="molecule type" value="Genomic_DNA"/>
</dbReference>